<gene>
    <name evidence="1" type="ORF">L6452_03874</name>
</gene>
<reference evidence="2" key="1">
    <citation type="journal article" date="2022" name="Mol. Ecol. Resour.">
        <title>The genomes of chicory, endive, great burdock and yacon provide insights into Asteraceae palaeo-polyploidization history and plant inulin production.</title>
        <authorList>
            <person name="Fan W."/>
            <person name="Wang S."/>
            <person name="Wang H."/>
            <person name="Wang A."/>
            <person name="Jiang F."/>
            <person name="Liu H."/>
            <person name="Zhao H."/>
            <person name="Xu D."/>
            <person name="Zhang Y."/>
        </authorList>
    </citation>
    <scope>NUCLEOTIDE SEQUENCE [LARGE SCALE GENOMIC DNA]</scope>
    <source>
        <strain evidence="2">cv. Niubang</strain>
    </source>
</reference>
<dbReference type="Proteomes" id="UP001055879">
    <property type="component" value="Linkage Group LG01"/>
</dbReference>
<keyword evidence="2" id="KW-1185">Reference proteome</keyword>
<name>A0ACB9FND1_ARCLA</name>
<sequence length="104" mass="12485">MFLTARNNIWWPLLWLYKYWPTFGIYLYILWYFSALYLVITLNRHYDDQNVRRDAFSLPPARLNSAYYVHFRGIGFSPMFALLKPTLSLPLRPLPLARMLHSKA</sequence>
<comment type="caution">
    <text evidence="1">The sequence shown here is derived from an EMBL/GenBank/DDBJ whole genome shotgun (WGS) entry which is preliminary data.</text>
</comment>
<accession>A0ACB9FND1</accession>
<evidence type="ECO:0000313" key="1">
    <source>
        <dbReference type="EMBL" id="KAI3772682.1"/>
    </source>
</evidence>
<organism evidence="1 2">
    <name type="scientific">Arctium lappa</name>
    <name type="common">Greater burdock</name>
    <name type="synonym">Lappa major</name>
    <dbReference type="NCBI Taxonomy" id="4217"/>
    <lineage>
        <taxon>Eukaryota</taxon>
        <taxon>Viridiplantae</taxon>
        <taxon>Streptophyta</taxon>
        <taxon>Embryophyta</taxon>
        <taxon>Tracheophyta</taxon>
        <taxon>Spermatophyta</taxon>
        <taxon>Magnoliopsida</taxon>
        <taxon>eudicotyledons</taxon>
        <taxon>Gunneridae</taxon>
        <taxon>Pentapetalae</taxon>
        <taxon>asterids</taxon>
        <taxon>campanulids</taxon>
        <taxon>Asterales</taxon>
        <taxon>Asteraceae</taxon>
        <taxon>Carduoideae</taxon>
        <taxon>Cardueae</taxon>
        <taxon>Arctiinae</taxon>
        <taxon>Arctium</taxon>
    </lineage>
</organism>
<protein>
    <submittedName>
        <fullName evidence="1">Uncharacterized protein</fullName>
    </submittedName>
</protein>
<reference evidence="1 2" key="2">
    <citation type="journal article" date="2022" name="Mol. Ecol. Resour.">
        <title>The genomes of chicory, endive, great burdock and yacon provide insights into Asteraceae paleo-polyploidization history and plant inulin production.</title>
        <authorList>
            <person name="Fan W."/>
            <person name="Wang S."/>
            <person name="Wang H."/>
            <person name="Wang A."/>
            <person name="Jiang F."/>
            <person name="Liu H."/>
            <person name="Zhao H."/>
            <person name="Xu D."/>
            <person name="Zhang Y."/>
        </authorList>
    </citation>
    <scope>NUCLEOTIDE SEQUENCE [LARGE SCALE GENOMIC DNA]</scope>
    <source>
        <strain evidence="2">cv. Niubang</strain>
    </source>
</reference>
<dbReference type="EMBL" id="CM042047">
    <property type="protein sequence ID" value="KAI3772682.1"/>
    <property type="molecule type" value="Genomic_DNA"/>
</dbReference>
<evidence type="ECO:0000313" key="2">
    <source>
        <dbReference type="Proteomes" id="UP001055879"/>
    </source>
</evidence>
<proteinExistence type="predicted"/>